<dbReference type="SUPFAM" id="SSF53850">
    <property type="entry name" value="Periplasmic binding protein-like II"/>
    <property type="match status" value="1"/>
</dbReference>
<evidence type="ECO:0000256" key="11">
    <source>
        <dbReference type="ARBA" id="ARBA00048179"/>
    </source>
</evidence>
<dbReference type="OrthoDB" id="5372616at2"/>
<dbReference type="Pfam" id="PF09084">
    <property type="entry name" value="NMT1"/>
    <property type="match status" value="1"/>
</dbReference>
<dbReference type="GO" id="GO:0016740">
    <property type="term" value="F:transferase activity"/>
    <property type="evidence" value="ECO:0007669"/>
    <property type="project" value="UniProtKB-KW"/>
</dbReference>
<comment type="subunit">
    <text evidence="4">Homodimer.</text>
</comment>
<evidence type="ECO:0000313" key="14">
    <source>
        <dbReference type="EMBL" id="QCI69161.1"/>
    </source>
</evidence>
<dbReference type="Gene3D" id="3.40.190.10">
    <property type="entry name" value="Periplasmic binding protein-like II"/>
    <property type="match status" value="2"/>
</dbReference>
<evidence type="ECO:0000256" key="7">
    <source>
        <dbReference type="ARBA" id="ARBA00022898"/>
    </source>
</evidence>
<keyword evidence="15" id="KW-1185">Reference proteome</keyword>
<evidence type="ECO:0000256" key="10">
    <source>
        <dbReference type="ARBA" id="ARBA00033171"/>
    </source>
</evidence>
<name>A0A4D7B7V3_9HYPH</name>
<dbReference type="EMBL" id="CP039690">
    <property type="protein sequence ID" value="QCI69161.1"/>
    <property type="molecule type" value="Genomic_DNA"/>
</dbReference>
<dbReference type="PANTHER" id="PTHR31528">
    <property type="entry name" value="4-AMINO-5-HYDROXYMETHYL-2-METHYLPYRIMIDINE PHOSPHATE SYNTHASE THI11-RELATED"/>
    <property type="match status" value="1"/>
</dbReference>
<evidence type="ECO:0000256" key="12">
    <source>
        <dbReference type="SAM" id="SignalP"/>
    </source>
</evidence>
<gene>
    <name evidence="14" type="ORF">E8M01_11055</name>
</gene>
<comment type="function">
    <text evidence="1">Responsible for the formation of the pyrimidine heterocycle in the thiamine biosynthesis pathway. Catalyzes the formation of hydroxymethylpyrimidine phosphate (HMP-P) from histidine and pyridoxal phosphate (PLP). The protein uses PLP and the active site histidine to form HMP-P, generating an inactive enzyme. The enzyme can only undergo a single turnover, which suggests it is a suicide enzyme.</text>
</comment>
<sequence>MFLAGSAAVLASPALASPALASPALAQGRVPIKFTLDWRFQGVHAWYYLAAEKGYFRDAGLDVTIDQGEGSAATVTRIMGGAYDAGFGDINAIIQNAAARPGDQPVMVYMIYNKAPFGILVKASSGITTVKDLEGKKLGGPAGSATTRMWPAFAKLNGIDPAKSDIINMAPNLQEQMLIQDQVQASLIFTLTSYMNLVGMRQDPDRDFRWFIFGDYGISSYSNGIMVSQKLLRDRPEAVRGLVAAINRAIKEVLADPVAGMAPMTKVEPLFNAALEARRVDYAARTAMITPEVRASGLGDVADARMARAIDQIVEAFALPRAPAPGEVFNRAFLPAVAARSIAV</sequence>
<feature type="chain" id="PRO_5020866771" description="Thiamine pyrimidine synthase" evidence="12">
    <location>
        <begin position="22"/>
        <end position="344"/>
    </location>
</feature>
<feature type="signal peptide" evidence="12">
    <location>
        <begin position="1"/>
        <end position="21"/>
    </location>
</feature>
<accession>A0A4D7B7V3</accession>
<dbReference type="KEGG" id="pstg:E8M01_11055"/>
<keyword evidence="12" id="KW-0732">Signal</keyword>
<keyword evidence="5" id="KW-0808">Transferase</keyword>
<dbReference type="InterPro" id="IPR015168">
    <property type="entry name" value="SsuA/THI5"/>
</dbReference>
<reference evidence="14 15" key="1">
    <citation type="submission" date="2019-04" db="EMBL/GenBank/DDBJ databases">
        <title>Phreatobacter aquaticus sp. nov.</title>
        <authorList>
            <person name="Choi A."/>
        </authorList>
    </citation>
    <scope>NUCLEOTIDE SEQUENCE [LARGE SCALE GENOMIC DNA]</scope>
    <source>
        <strain evidence="14 15">KCTC 52518</strain>
    </source>
</reference>
<comment type="pathway">
    <text evidence="2">Cofactor biosynthesis; thiamine diphosphate biosynthesis.</text>
</comment>
<organism evidence="14 15">
    <name type="scientific">Phreatobacter stygius</name>
    <dbReference type="NCBI Taxonomy" id="1940610"/>
    <lineage>
        <taxon>Bacteria</taxon>
        <taxon>Pseudomonadati</taxon>
        <taxon>Pseudomonadota</taxon>
        <taxon>Alphaproteobacteria</taxon>
        <taxon>Hyphomicrobiales</taxon>
        <taxon>Phreatobacteraceae</taxon>
        <taxon>Phreatobacter</taxon>
    </lineage>
</organism>
<feature type="domain" description="SsuA/THI5-like" evidence="13">
    <location>
        <begin position="43"/>
        <end position="258"/>
    </location>
</feature>
<proteinExistence type="inferred from homology"/>
<evidence type="ECO:0000313" key="15">
    <source>
        <dbReference type="Proteomes" id="UP000298781"/>
    </source>
</evidence>
<evidence type="ECO:0000256" key="2">
    <source>
        <dbReference type="ARBA" id="ARBA00004948"/>
    </source>
</evidence>
<comment type="catalytic activity">
    <reaction evidence="11">
        <text>N(6)-(pyridoxal phosphate)-L-lysyl-[4-amino-5-hydroxymethyl-2-methylpyrimidine phosphate synthase] + L-histidyl-[4-amino-5-hydroxymethyl-2-methylpyrimidine phosphate synthase] + 2 Fe(3+) + 4 H2O = L-lysyl-[4-amino-5-hydroxymethyl-2-methylpyrimidine phosphate synthase] + (2S)-2-amino-5-hydroxy-4-oxopentanoyl-[4-amino-5-hydroxymethyl-2-methylpyrimidine phosphate synthase] + 4-amino-2-methyl-5-(phosphooxymethyl)pyrimidine + 3-oxopropanoate + 2 Fe(2+) + 2 H(+)</text>
        <dbReference type="Rhea" id="RHEA:65756"/>
        <dbReference type="Rhea" id="RHEA-COMP:16892"/>
        <dbReference type="Rhea" id="RHEA-COMP:16893"/>
        <dbReference type="Rhea" id="RHEA-COMP:16894"/>
        <dbReference type="Rhea" id="RHEA-COMP:16895"/>
        <dbReference type="ChEBI" id="CHEBI:15377"/>
        <dbReference type="ChEBI" id="CHEBI:15378"/>
        <dbReference type="ChEBI" id="CHEBI:29033"/>
        <dbReference type="ChEBI" id="CHEBI:29034"/>
        <dbReference type="ChEBI" id="CHEBI:29969"/>
        <dbReference type="ChEBI" id="CHEBI:29979"/>
        <dbReference type="ChEBI" id="CHEBI:33190"/>
        <dbReference type="ChEBI" id="CHEBI:58354"/>
        <dbReference type="ChEBI" id="CHEBI:143915"/>
        <dbReference type="ChEBI" id="CHEBI:157692"/>
    </reaction>
    <physiologicalReaction direction="left-to-right" evidence="11">
        <dbReference type="Rhea" id="RHEA:65757"/>
    </physiologicalReaction>
</comment>
<evidence type="ECO:0000256" key="3">
    <source>
        <dbReference type="ARBA" id="ARBA00009406"/>
    </source>
</evidence>
<keyword evidence="8" id="KW-0784">Thiamine biosynthesis</keyword>
<evidence type="ECO:0000256" key="5">
    <source>
        <dbReference type="ARBA" id="ARBA00022679"/>
    </source>
</evidence>
<keyword evidence="7" id="KW-0663">Pyridoxal phosphate</keyword>
<protein>
    <recommendedName>
        <fullName evidence="10">Thiamine pyrimidine synthase</fullName>
    </recommendedName>
</protein>
<comment type="similarity">
    <text evidence="3">Belongs to the NMT1/THI5 family.</text>
</comment>
<dbReference type="PANTHER" id="PTHR31528:SF1">
    <property type="entry name" value="4-AMINO-5-HYDROXYMETHYL-2-METHYLPYRIMIDINE PHOSPHATE SYNTHASE THI11-RELATED"/>
    <property type="match status" value="1"/>
</dbReference>
<keyword evidence="6" id="KW-0479">Metal-binding</keyword>
<dbReference type="InterPro" id="IPR027939">
    <property type="entry name" value="NMT1/THI5"/>
</dbReference>
<dbReference type="GO" id="GO:0009228">
    <property type="term" value="P:thiamine biosynthetic process"/>
    <property type="evidence" value="ECO:0007669"/>
    <property type="project" value="UniProtKB-KW"/>
</dbReference>
<evidence type="ECO:0000256" key="4">
    <source>
        <dbReference type="ARBA" id="ARBA00011738"/>
    </source>
</evidence>
<dbReference type="Proteomes" id="UP000298781">
    <property type="component" value="Chromosome"/>
</dbReference>
<dbReference type="GO" id="GO:0046872">
    <property type="term" value="F:metal ion binding"/>
    <property type="evidence" value="ECO:0007669"/>
    <property type="project" value="UniProtKB-KW"/>
</dbReference>
<dbReference type="AlphaFoldDB" id="A0A4D7B7V3"/>
<evidence type="ECO:0000259" key="13">
    <source>
        <dbReference type="Pfam" id="PF09084"/>
    </source>
</evidence>
<evidence type="ECO:0000256" key="9">
    <source>
        <dbReference type="ARBA" id="ARBA00023004"/>
    </source>
</evidence>
<evidence type="ECO:0000256" key="8">
    <source>
        <dbReference type="ARBA" id="ARBA00022977"/>
    </source>
</evidence>
<keyword evidence="9" id="KW-0408">Iron</keyword>
<evidence type="ECO:0000256" key="1">
    <source>
        <dbReference type="ARBA" id="ARBA00003469"/>
    </source>
</evidence>
<evidence type="ECO:0000256" key="6">
    <source>
        <dbReference type="ARBA" id="ARBA00022723"/>
    </source>
</evidence>